<evidence type="ECO:0000256" key="1">
    <source>
        <dbReference type="ARBA" id="ARBA00022723"/>
    </source>
</evidence>
<dbReference type="PANTHER" id="PTHR42742">
    <property type="entry name" value="TRANSCRIPTIONAL REPRESSOR MPRA"/>
    <property type="match status" value="1"/>
</dbReference>
<dbReference type="GO" id="GO:0016853">
    <property type="term" value="F:isomerase activity"/>
    <property type="evidence" value="ECO:0007669"/>
    <property type="project" value="UniProtKB-KW"/>
</dbReference>
<protein>
    <submittedName>
        <fullName evidence="4">Class I mannose-6-phosphate isomerase</fullName>
    </submittedName>
</protein>
<dbReference type="InterPro" id="IPR011051">
    <property type="entry name" value="RmlC_Cupin_sf"/>
</dbReference>
<sequence>MLYPLKFNPILKEMIWGGKKLPQKLNVEVAEDVKIGENFAVSGLKNDQSVVSNGALAGKNMTELIETYKEDLLGAKVYQQFGTNFPLLIKYIDANDDLSIQVHPNDEQAKIKHNSFGKTEMWYVVDAEAGAGLVSGFSKKTSADEFEQYHSSGKLMELMQKHPTAAGDTFFIPAGKVHSIGAGNLIAEIQQTSDITYRIYDFDRRDKLGNPRELHHELAKDAMNYSDDESGKVAYEAKANESVELASCQYFTTNVLNVTDSVSKDYSQLDSFVILMNVGGQCTIKAADVSIELNEMEAALIPASVAKVELAAGDSAKLLEVYI</sequence>
<dbReference type="PIRSF" id="PIRSF036894">
    <property type="entry name" value="PMI_Firm_short"/>
    <property type="match status" value="1"/>
</dbReference>
<keyword evidence="2" id="KW-0862">Zinc</keyword>
<accession>A0ABS5KAV1</accession>
<evidence type="ECO:0000313" key="4">
    <source>
        <dbReference type="EMBL" id="MBS2211473.1"/>
    </source>
</evidence>
<name>A0ABS5KAV1_9BACT</name>
<dbReference type="SUPFAM" id="SSF51182">
    <property type="entry name" value="RmlC-like cupins"/>
    <property type="match status" value="1"/>
</dbReference>
<dbReference type="InterPro" id="IPR014628">
    <property type="entry name" value="Man6P_isomerase_Firm_short"/>
</dbReference>
<comment type="caution">
    <text evidence="4">The sequence shown here is derived from an EMBL/GenBank/DDBJ whole genome shotgun (WGS) entry which is preliminary data.</text>
</comment>
<dbReference type="Pfam" id="PF20511">
    <property type="entry name" value="PMI_typeI_cat"/>
    <property type="match status" value="1"/>
</dbReference>
<keyword evidence="5" id="KW-1185">Reference proteome</keyword>
<dbReference type="EMBL" id="JAGUCN010000008">
    <property type="protein sequence ID" value="MBS2211473.1"/>
    <property type="molecule type" value="Genomic_DNA"/>
</dbReference>
<dbReference type="InterPro" id="IPR046457">
    <property type="entry name" value="PMI_typeI_cat"/>
</dbReference>
<feature type="domain" description="Phosphomannose isomerase type I catalytic" evidence="3">
    <location>
        <begin position="6"/>
        <end position="115"/>
    </location>
</feature>
<dbReference type="CDD" id="cd07010">
    <property type="entry name" value="cupin_PMI_type_I_N_bac"/>
    <property type="match status" value="1"/>
</dbReference>
<dbReference type="RefSeq" id="WP_212227647.1">
    <property type="nucleotide sequence ID" value="NZ_JAGUCN010000008.1"/>
</dbReference>
<evidence type="ECO:0000256" key="2">
    <source>
        <dbReference type="ARBA" id="ARBA00022833"/>
    </source>
</evidence>
<reference evidence="4 5" key="1">
    <citation type="journal article" date="2014" name="Int. J. Syst. Evol. Microbiol.">
        <title>Carboxylicivirga gen. nov. in the family Marinilabiliaceae with two novel species, Carboxylicivirga mesophila sp. nov. and Carboxylicivirga taeanensis sp. nov., and reclassification of Cytophaga fermentans as Saccharicrinis fermentans gen. nov., comb. nov.</title>
        <authorList>
            <person name="Yang S.H."/>
            <person name="Seo H.S."/>
            <person name="Woo J.H."/>
            <person name="Oh H.M."/>
            <person name="Jang H."/>
            <person name="Lee J.H."/>
            <person name="Kim S.J."/>
            <person name="Kwon K.K."/>
        </authorList>
    </citation>
    <scope>NUCLEOTIDE SEQUENCE [LARGE SCALE GENOMIC DNA]</scope>
    <source>
        <strain evidence="4 5">JCM 18290</strain>
    </source>
</reference>
<evidence type="ECO:0000313" key="5">
    <source>
        <dbReference type="Proteomes" id="UP000721861"/>
    </source>
</evidence>
<proteinExistence type="predicted"/>
<dbReference type="Proteomes" id="UP000721861">
    <property type="component" value="Unassembled WGS sequence"/>
</dbReference>
<dbReference type="InterPro" id="IPR051804">
    <property type="entry name" value="Carb_Metab_Reg_Kinase/Isom"/>
</dbReference>
<dbReference type="Gene3D" id="2.60.120.10">
    <property type="entry name" value="Jelly Rolls"/>
    <property type="match status" value="2"/>
</dbReference>
<dbReference type="InterPro" id="IPR014710">
    <property type="entry name" value="RmlC-like_jellyroll"/>
</dbReference>
<gene>
    <name evidence="4" type="ORF">KEM09_08680</name>
</gene>
<evidence type="ECO:0000259" key="3">
    <source>
        <dbReference type="Pfam" id="PF20511"/>
    </source>
</evidence>
<dbReference type="PANTHER" id="PTHR42742:SF3">
    <property type="entry name" value="FRUCTOKINASE"/>
    <property type="match status" value="1"/>
</dbReference>
<organism evidence="4 5">
    <name type="scientific">Carboxylicivirga mesophila</name>
    <dbReference type="NCBI Taxonomy" id="1166478"/>
    <lineage>
        <taxon>Bacteria</taxon>
        <taxon>Pseudomonadati</taxon>
        <taxon>Bacteroidota</taxon>
        <taxon>Bacteroidia</taxon>
        <taxon>Marinilabiliales</taxon>
        <taxon>Marinilabiliaceae</taxon>
        <taxon>Carboxylicivirga</taxon>
    </lineage>
</organism>
<keyword evidence="4" id="KW-0413">Isomerase</keyword>
<keyword evidence="1" id="KW-0479">Metal-binding</keyword>